<dbReference type="SUPFAM" id="SSF50978">
    <property type="entry name" value="WD40 repeat-like"/>
    <property type="match status" value="1"/>
</dbReference>
<dbReference type="FunFam" id="2.130.10.10:FF:001105">
    <property type="entry name" value="WD40-repeat-containing domain protein"/>
    <property type="match status" value="1"/>
</dbReference>
<dbReference type="Pfam" id="PF00400">
    <property type="entry name" value="WD40"/>
    <property type="match status" value="4"/>
</dbReference>
<dbReference type="SMART" id="SM00320">
    <property type="entry name" value="WD40"/>
    <property type="match status" value="6"/>
</dbReference>
<dbReference type="PROSITE" id="PS50082">
    <property type="entry name" value="WD_REPEATS_2"/>
    <property type="match status" value="5"/>
</dbReference>
<evidence type="ECO:0000313" key="9">
    <source>
        <dbReference type="EMBL" id="KTB00682.1"/>
    </source>
</evidence>
<dbReference type="Proteomes" id="UP000054886">
    <property type="component" value="Unassembled WGS sequence"/>
</dbReference>
<dbReference type="EMBL" id="LLZZ01000136">
    <property type="protein sequence ID" value="KTB00682.1"/>
    <property type="molecule type" value="Genomic_DNA"/>
</dbReference>
<keyword evidence="4" id="KW-0677">Repeat</keyword>
<dbReference type="InterPro" id="IPR001680">
    <property type="entry name" value="WD40_rpt"/>
</dbReference>
<comment type="subcellular location">
    <subcellularLocation>
        <location evidence="1">Nucleus</location>
        <location evidence="1">Nucleolus</location>
    </subcellularLocation>
</comment>
<dbReference type="InterPro" id="IPR020472">
    <property type="entry name" value="WD40_PAC1"/>
</dbReference>
<dbReference type="OMA" id="EDHNAYI"/>
<feature type="repeat" description="WD" evidence="7">
    <location>
        <begin position="63"/>
        <end position="105"/>
    </location>
</feature>
<comment type="similarity">
    <text evidence="2">Belongs to the WD repeat DCAF13/WDSOF1 family.</text>
</comment>
<keyword evidence="3 7" id="KW-0853">WD repeat</keyword>
<keyword evidence="6" id="KW-0687">Ribonucleoprotein</keyword>
<dbReference type="AlphaFoldDB" id="A0A0W0EAU4"/>
<evidence type="ECO:0000313" key="10">
    <source>
        <dbReference type="Proteomes" id="UP000054886"/>
    </source>
</evidence>
<keyword evidence="5" id="KW-0539">Nucleus</keyword>
<dbReference type="VEuPathDB" id="FungiDB:B1J91_D05588g"/>
<accession>A0A0W0EAU4</accession>
<dbReference type="VEuPathDB" id="FungiDB:GW608_D05819"/>
<sequence>MKIKTIKRSADDYVPVKSTQESQLPRNLNPELHPFERAREYTKALTATKLERMFAKPFVGQMGHGHQDGVYVLAKHYNDLNKIASGSGDGVIKYWDMSSREQIASFKAHYGTITGLCITPKVNIDSASSGNQNFVLSSSDDKTVKLWSVNHEDFAHVDNDQVINTDNGLIKHYYGEHAFQGLDHSRMTSNFVTGGPRINLWDINRSKPLSDLSWGADNINTVKFNQNDANVLGSAGSDNSIVLYDLRTNSATQKIVQTMRVNSMCWNPMEAFNFVVASEDHNAYYYDMRNMSRALNVFKDHVSAVMDVDISPTGEEVVTASYDKTIRIFPINKGHSREIYHTKRMQHVFQAKFSMDSKYVMSGSDDGNVRLWRAKAWERSNVKSTKELNKLQYDEKLKERFKYMPEIRRISRHRHVPKVIKKAQEIKNIEIRSIKRREANERKTKKDKTIVPERKKQIVGTVFKYEDKRRKDDDDEN</sequence>
<evidence type="ECO:0000256" key="2">
    <source>
        <dbReference type="ARBA" id="ARBA00005649"/>
    </source>
</evidence>
<dbReference type="PANTHER" id="PTHR22851">
    <property type="entry name" value="U3 SMALL NUCLEOLAR RNA U3 SNORNA ASSOCIATED PROTEIN"/>
    <property type="match status" value="1"/>
</dbReference>
<dbReference type="InterPro" id="IPR051733">
    <property type="entry name" value="WD_repeat_DCAF13/WDSOF1"/>
</dbReference>
<gene>
    <name evidence="9" type="ORF">AO440_000842</name>
</gene>
<dbReference type="Gene3D" id="2.130.10.10">
    <property type="entry name" value="YVTN repeat-like/Quinoprotein amine dehydrogenase"/>
    <property type="match status" value="2"/>
</dbReference>
<organism evidence="9 10">
    <name type="scientific">Candida glabrata</name>
    <name type="common">Yeast</name>
    <name type="synonym">Torulopsis glabrata</name>
    <dbReference type="NCBI Taxonomy" id="5478"/>
    <lineage>
        <taxon>Eukaryota</taxon>
        <taxon>Fungi</taxon>
        <taxon>Dikarya</taxon>
        <taxon>Ascomycota</taxon>
        <taxon>Saccharomycotina</taxon>
        <taxon>Saccharomycetes</taxon>
        <taxon>Saccharomycetales</taxon>
        <taxon>Saccharomycetaceae</taxon>
        <taxon>Nakaseomyces</taxon>
    </lineage>
</organism>
<dbReference type="VEuPathDB" id="FungiDB:CAGL0D05588g"/>
<evidence type="ECO:0000256" key="5">
    <source>
        <dbReference type="ARBA" id="ARBA00023242"/>
    </source>
</evidence>
<feature type="repeat" description="WD" evidence="7">
    <location>
        <begin position="212"/>
        <end position="254"/>
    </location>
</feature>
<dbReference type="InterPro" id="IPR007287">
    <property type="entry name" value="Sof1"/>
</dbReference>
<evidence type="ECO:0000256" key="4">
    <source>
        <dbReference type="ARBA" id="ARBA00022737"/>
    </source>
</evidence>
<feature type="domain" description="Sof1-like protein" evidence="8">
    <location>
        <begin position="374"/>
        <end position="458"/>
    </location>
</feature>
<dbReference type="InterPro" id="IPR036322">
    <property type="entry name" value="WD40_repeat_dom_sf"/>
</dbReference>
<protein>
    <submittedName>
        <fullName evidence="9">Protein SOF1</fullName>
    </submittedName>
</protein>
<evidence type="ECO:0000256" key="6">
    <source>
        <dbReference type="ARBA" id="ARBA00023274"/>
    </source>
</evidence>
<dbReference type="GO" id="GO:0032040">
    <property type="term" value="C:small-subunit processome"/>
    <property type="evidence" value="ECO:0007669"/>
    <property type="project" value="EnsemblFungi"/>
</dbReference>
<dbReference type="PROSITE" id="PS50294">
    <property type="entry name" value="WD_REPEATS_REGION"/>
    <property type="match status" value="1"/>
</dbReference>
<evidence type="ECO:0000259" key="8">
    <source>
        <dbReference type="Pfam" id="PF04158"/>
    </source>
</evidence>
<name>A0A0W0EAU4_CANGB</name>
<dbReference type="GO" id="GO:0000462">
    <property type="term" value="P:maturation of SSU-rRNA from tricistronic rRNA transcript (SSU-rRNA, 5.8S rRNA, LSU-rRNA)"/>
    <property type="evidence" value="ECO:0007669"/>
    <property type="project" value="EnsemblFungi"/>
</dbReference>
<evidence type="ECO:0000256" key="1">
    <source>
        <dbReference type="ARBA" id="ARBA00004604"/>
    </source>
</evidence>
<dbReference type="InterPro" id="IPR015943">
    <property type="entry name" value="WD40/YVTN_repeat-like_dom_sf"/>
</dbReference>
<dbReference type="PhylomeDB" id="A0A0W0EAU4"/>
<dbReference type="PRINTS" id="PR00320">
    <property type="entry name" value="GPROTEINBRPT"/>
</dbReference>
<proteinExistence type="inferred from homology"/>
<dbReference type="Pfam" id="PF04158">
    <property type="entry name" value="Sof1"/>
    <property type="match status" value="1"/>
</dbReference>
<feature type="repeat" description="WD" evidence="7">
    <location>
        <begin position="131"/>
        <end position="157"/>
    </location>
</feature>
<reference evidence="9 10" key="1">
    <citation type="submission" date="2015-10" db="EMBL/GenBank/DDBJ databases">
        <title>Draft genomes sequences of Candida glabrata isolates 1A, 1B, 2A, 2B, 3A and 3B.</title>
        <authorList>
            <person name="Haavelsrud O.E."/>
            <person name="Gaustad P."/>
        </authorList>
    </citation>
    <scope>NUCLEOTIDE SEQUENCE [LARGE SCALE GENOMIC DNA]</scope>
    <source>
        <strain evidence="9">910700640</strain>
    </source>
</reference>
<evidence type="ECO:0000256" key="7">
    <source>
        <dbReference type="PROSITE-ProRule" id="PRU00221"/>
    </source>
</evidence>
<feature type="repeat" description="WD" evidence="7">
    <location>
        <begin position="341"/>
        <end position="382"/>
    </location>
</feature>
<feature type="repeat" description="WD" evidence="7">
    <location>
        <begin position="298"/>
        <end position="339"/>
    </location>
</feature>
<dbReference type="VEuPathDB" id="FungiDB:GVI51_D05577"/>
<comment type="caution">
    <text evidence="9">The sequence shown here is derived from an EMBL/GenBank/DDBJ whole genome shotgun (WGS) entry which is preliminary data.</text>
</comment>
<dbReference type="CDD" id="cd00200">
    <property type="entry name" value="WD40"/>
    <property type="match status" value="1"/>
</dbReference>
<dbReference type="VEuPathDB" id="FungiDB:GWK60_D05775"/>
<evidence type="ECO:0000256" key="3">
    <source>
        <dbReference type="ARBA" id="ARBA00022574"/>
    </source>
</evidence>
<dbReference type="PANTHER" id="PTHR22851:SF0">
    <property type="entry name" value="DDB1- AND CUL4-ASSOCIATED FACTOR 13"/>
    <property type="match status" value="1"/>
</dbReference>